<accession>A0A9X4KLG0</accession>
<dbReference type="EMBL" id="JAPDHZ010000006">
    <property type="protein sequence ID" value="MDG0794382.1"/>
    <property type="molecule type" value="Genomic_DNA"/>
</dbReference>
<organism evidence="2 3">
    <name type="scientific">Cohnella ginsengisoli</name>
    <dbReference type="NCBI Taxonomy" id="425004"/>
    <lineage>
        <taxon>Bacteria</taxon>
        <taxon>Bacillati</taxon>
        <taxon>Bacillota</taxon>
        <taxon>Bacilli</taxon>
        <taxon>Bacillales</taxon>
        <taxon>Paenibacillaceae</taxon>
        <taxon>Cohnella</taxon>
    </lineage>
</organism>
<proteinExistence type="predicted"/>
<keyword evidence="1" id="KW-0812">Transmembrane</keyword>
<sequence>MQRYVQALQYVQSRNGSIVVDAPAVAATSTAGDDSLHGKMSGFIELLAANGIAPLGMGASLFWTYDKVYAAQGMSFFDSVFLAPNADGQRVQSTNKSAPFVFSPYVIPFAQLQDYEQPDTALRTPLPLNLAFSFDLFPDEDAMEEAVDAISRSWIPFADLKNGSHEVRTDRVAVQSSGGSLLIDGKPLDIGKHEQTVDENYAYTAAAKISFSKLFGIQNQILMVIIGASLTVFGLFLFIGYRRYRRKFLYRGGRHDAL</sequence>
<comment type="caution">
    <text evidence="2">The sequence shown here is derived from an EMBL/GenBank/DDBJ whole genome shotgun (WGS) entry which is preliminary data.</text>
</comment>
<evidence type="ECO:0000313" key="3">
    <source>
        <dbReference type="Proteomes" id="UP001153387"/>
    </source>
</evidence>
<keyword evidence="1" id="KW-1133">Transmembrane helix</keyword>
<evidence type="ECO:0000256" key="1">
    <source>
        <dbReference type="SAM" id="Phobius"/>
    </source>
</evidence>
<protein>
    <submittedName>
        <fullName evidence="2">Uncharacterized protein</fullName>
    </submittedName>
</protein>
<name>A0A9X4KLG0_9BACL</name>
<dbReference type="AlphaFoldDB" id="A0A9X4KLG0"/>
<gene>
    <name evidence="2" type="ORF">OMP38_28765</name>
</gene>
<evidence type="ECO:0000313" key="2">
    <source>
        <dbReference type="EMBL" id="MDG0794382.1"/>
    </source>
</evidence>
<reference evidence="2 3" key="1">
    <citation type="submission" date="2022-10" db="EMBL/GenBank/DDBJ databases">
        <title>Comparative genomic analysis of Cohnella hashimotonis sp. nov., isolated from the International Space Station.</title>
        <authorList>
            <person name="Simpson A."/>
            <person name="Venkateswaran K."/>
        </authorList>
    </citation>
    <scope>NUCLEOTIDE SEQUENCE [LARGE SCALE GENOMIC DNA]</scope>
    <source>
        <strain evidence="2 3">DSM 18997</strain>
    </source>
</reference>
<keyword evidence="1" id="KW-0472">Membrane</keyword>
<keyword evidence="3" id="KW-1185">Reference proteome</keyword>
<dbReference type="Proteomes" id="UP001153387">
    <property type="component" value="Unassembled WGS sequence"/>
</dbReference>
<dbReference type="RefSeq" id="WP_277568132.1">
    <property type="nucleotide sequence ID" value="NZ_JAPDHZ010000006.1"/>
</dbReference>
<feature type="transmembrane region" description="Helical" evidence="1">
    <location>
        <begin position="221"/>
        <end position="241"/>
    </location>
</feature>